<protein>
    <submittedName>
        <fullName evidence="12">Type II secretion system F family protein</fullName>
    </submittedName>
</protein>
<keyword evidence="8 10" id="KW-0472">Membrane</keyword>
<evidence type="ECO:0000259" key="11">
    <source>
        <dbReference type="Pfam" id="PF00482"/>
    </source>
</evidence>
<dbReference type="PROSITE" id="PS00874">
    <property type="entry name" value="T2SP_F"/>
    <property type="match status" value="1"/>
</dbReference>
<comment type="caution">
    <text evidence="12">The sequence shown here is derived from an EMBL/GenBank/DDBJ whole genome shotgun (WGS) entry which is preliminary data.</text>
</comment>
<feature type="domain" description="Type II secretion system protein GspF" evidence="11">
    <location>
        <begin position="69"/>
        <end position="192"/>
    </location>
</feature>
<sequence>MPKFQGNLKDSRGKAVQQVMVAESVKEARDVWRQKGFVIADIKEVKGGFDFQKFQVSMKKVTTKDLALFSRQLSTLVNAGVSMVRGLGVMTDQCANPKLKLALSEVLDDVQQGTNFSDALRKHPKVFDRLYCAMVQAGEAGGVLDDVLSRLAQLLEDAARLTNQIKSAMTYPVVVCSIAVAIFIGMCKFIIPVFSGVFKQLGGELPAFTQMLVNVSNFLNSWTFWLLPAGFIGFMFAYKQFYATPFGKLYMDGVFLKLPLFGDLVVKTAVARFSRTFGSLSRAGVPILSALEITSETAGNLVISNAIDQARTAVREGGQISPALEKTEVFPVMAIQMISIGEETGEIDKMLMKVADFYENEVEEAVKALTSLMEPIMICVLGGMVGSIIVGMYLPIFSIMEQIK</sequence>
<keyword evidence="4" id="KW-1003">Cell membrane</keyword>
<evidence type="ECO:0000313" key="13">
    <source>
        <dbReference type="Proteomes" id="UP001333818"/>
    </source>
</evidence>
<dbReference type="InterPro" id="IPR003004">
    <property type="entry name" value="GspF/PilC"/>
</dbReference>
<accession>A0AAW9PW76</accession>
<feature type="transmembrane region" description="Helical" evidence="10">
    <location>
        <begin position="218"/>
        <end position="238"/>
    </location>
</feature>
<reference evidence="12" key="1">
    <citation type="submission" date="2024-01" db="EMBL/GenBank/DDBJ databases">
        <title>Bank of Algae and Cyanobacteria of the Azores (BACA) strain genomes.</title>
        <authorList>
            <person name="Luz R."/>
            <person name="Cordeiro R."/>
            <person name="Fonseca A."/>
            <person name="Goncalves V."/>
        </authorList>
    </citation>
    <scope>NUCLEOTIDE SEQUENCE</scope>
    <source>
        <strain evidence="12">BACA0141</strain>
    </source>
</reference>
<dbReference type="GO" id="GO:0009306">
    <property type="term" value="P:protein secretion"/>
    <property type="evidence" value="ECO:0007669"/>
    <property type="project" value="InterPro"/>
</dbReference>
<dbReference type="PANTHER" id="PTHR30012">
    <property type="entry name" value="GENERAL SECRETION PATHWAY PROTEIN"/>
    <property type="match status" value="1"/>
</dbReference>
<dbReference type="InterPro" id="IPR042094">
    <property type="entry name" value="T2SS_GspF_sf"/>
</dbReference>
<dbReference type="AlphaFoldDB" id="A0AAW9PW76"/>
<dbReference type="RefSeq" id="WP_330481570.1">
    <property type="nucleotide sequence ID" value="NZ_JAZBJZ010000001.1"/>
</dbReference>
<dbReference type="EMBL" id="JAZBJZ010000001">
    <property type="protein sequence ID" value="MEE3715148.1"/>
    <property type="molecule type" value="Genomic_DNA"/>
</dbReference>
<feature type="transmembrane region" description="Helical" evidence="10">
    <location>
        <begin position="170"/>
        <end position="198"/>
    </location>
</feature>
<evidence type="ECO:0000256" key="6">
    <source>
        <dbReference type="ARBA" id="ARBA00022692"/>
    </source>
</evidence>
<evidence type="ECO:0000256" key="10">
    <source>
        <dbReference type="SAM" id="Phobius"/>
    </source>
</evidence>
<comment type="subcellular location">
    <subcellularLocation>
        <location evidence="1">Cell inner membrane</location>
        <topology evidence="1">Multi-pass membrane protein</topology>
    </subcellularLocation>
    <subcellularLocation>
        <location evidence="9">Cell membrane</location>
        <topology evidence="9">Multi-pass membrane protein</topology>
    </subcellularLocation>
</comment>
<evidence type="ECO:0000256" key="8">
    <source>
        <dbReference type="ARBA" id="ARBA00023136"/>
    </source>
</evidence>
<keyword evidence="7 10" id="KW-1133">Transmembrane helix</keyword>
<evidence type="ECO:0000256" key="5">
    <source>
        <dbReference type="ARBA" id="ARBA00022519"/>
    </source>
</evidence>
<keyword evidence="3 9" id="KW-0813">Transport</keyword>
<proteinExistence type="inferred from homology"/>
<evidence type="ECO:0000256" key="7">
    <source>
        <dbReference type="ARBA" id="ARBA00022989"/>
    </source>
</evidence>
<evidence type="ECO:0000256" key="3">
    <source>
        <dbReference type="ARBA" id="ARBA00022448"/>
    </source>
</evidence>
<dbReference type="Proteomes" id="UP001333818">
    <property type="component" value="Unassembled WGS sequence"/>
</dbReference>
<evidence type="ECO:0000256" key="9">
    <source>
        <dbReference type="RuleBase" id="RU003923"/>
    </source>
</evidence>
<gene>
    <name evidence="12" type="ORF">V2H45_00150</name>
</gene>
<dbReference type="FunFam" id="1.20.81.30:FF:000001">
    <property type="entry name" value="Type II secretion system protein F"/>
    <property type="match status" value="2"/>
</dbReference>
<evidence type="ECO:0000256" key="2">
    <source>
        <dbReference type="ARBA" id="ARBA00005745"/>
    </source>
</evidence>
<evidence type="ECO:0000256" key="4">
    <source>
        <dbReference type="ARBA" id="ARBA00022475"/>
    </source>
</evidence>
<keyword evidence="6 9" id="KW-0812">Transmembrane</keyword>
<feature type="domain" description="Type II secretion system protein GspF" evidence="11">
    <location>
        <begin position="273"/>
        <end position="395"/>
    </location>
</feature>
<feature type="transmembrane region" description="Helical" evidence="10">
    <location>
        <begin position="376"/>
        <end position="400"/>
    </location>
</feature>
<dbReference type="Pfam" id="PF00482">
    <property type="entry name" value="T2SSF"/>
    <property type="match status" value="2"/>
</dbReference>
<comment type="similarity">
    <text evidence="2 9">Belongs to the GSP F family.</text>
</comment>
<evidence type="ECO:0000313" key="12">
    <source>
        <dbReference type="EMBL" id="MEE3715148.1"/>
    </source>
</evidence>
<dbReference type="PRINTS" id="PR00812">
    <property type="entry name" value="BCTERIALGSPF"/>
</dbReference>
<keyword evidence="5" id="KW-0997">Cell inner membrane</keyword>
<evidence type="ECO:0000256" key="1">
    <source>
        <dbReference type="ARBA" id="ARBA00004429"/>
    </source>
</evidence>
<dbReference type="PANTHER" id="PTHR30012:SF0">
    <property type="entry name" value="TYPE II SECRETION SYSTEM PROTEIN F-RELATED"/>
    <property type="match status" value="1"/>
</dbReference>
<dbReference type="InterPro" id="IPR001992">
    <property type="entry name" value="T2SS_GspF/T4SS_PilC_CS"/>
</dbReference>
<dbReference type="InterPro" id="IPR018076">
    <property type="entry name" value="T2SS_GspF_dom"/>
</dbReference>
<dbReference type="GO" id="GO:0005886">
    <property type="term" value="C:plasma membrane"/>
    <property type="evidence" value="ECO:0007669"/>
    <property type="project" value="UniProtKB-SubCell"/>
</dbReference>
<keyword evidence="13" id="KW-1185">Reference proteome</keyword>
<dbReference type="Gene3D" id="1.20.81.30">
    <property type="entry name" value="Type II secretion system (T2SS), domain F"/>
    <property type="match status" value="2"/>
</dbReference>
<organism evidence="12 13">
    <name type="scientific">Tumidithrix elongata BACA0141</name>
    <dbReference type="NCBI Taxonomy" id="2716417"/>
    <lineage>
        <taxon>Bacteria</taxon>
        <taxon>Bacillati</taxon>
        <taxon>Cyanobacteriota</taxon>
        <taxon>Cyanophyceae</taxon>
        <taxon>Pseudanabaenales</taxon>
        <taxon>Pseudanabaenaceae</taxon>
        <taxon>Tumidithrix</taxon>
        <taxon>Tumidithrix elongata</taxon>
    </lineage>
</organism>
<name>A0AAW9PW76_9CYAN</name>